<proteinExistence type="predicted"/>
<sequence>MSPNLYDRTNRLKDDIIRLKNAVCAYEMTDAAKYPENFEDLGMDIAMRAEAIACTARNLVGSYPMSSRKRMLHTVTDAQGIEVMETEMGYEIIIPQLLPKRKGRQNVVFLLEPLSFALECFCQEKEICRMEQAFICYTYEYAKGIPVRGIRDYDNLEAKEVLDVINAFFLLDDSGAFCELHYRTKVGKKNCTHIEIRRKTGQMWYPEMALESV</sequence>
<dbReference type="RefSeq" id="WP_072851915.1">
    <property type="nucleotide sequence ID" value="NZ_FRAH01000043.1"/>
</dbReference>
<keyword evidence="2" id="KW-1185">Reference proteome</keyword>
<protein>
    <submittedName>
        <fullName evidence="1">Uncharacterized protein</fullName>
    </submittedName>
</protein>
<evidence type="ECO:0000313" key="1">
    <source>
        <dbReference type="EMBL" id="SHK75277.1"/>
    </source>
</evidence>
<dbReference type="AlphaFoldDB" id="A0A1M6V188"/>
<dbReference type="InterPro" id="IPR046082">
    <property type="entry name" value="DUF6100"/>
</dbReference>
<name>A0A1M6V188_9FIRM</name>
<gene>
    <name evidence="1" type="ORF">SAMN02745138_02289</name>
</gene>
<accession>A0A1M6V188</accession>
<organism evidence="1 2">
    <name type="scientific">Anaerotignum lactatifermentans DSM 14214</name>
    <dbReference type="NCBI Taxonomy" id="1121323"/>
    <lineage>
        <taxon>Bacteria</taxon>
        <taxon>Bacillati</taxon>
        <taxon>Bacillota</taxon>
        <taxon>Clostridia</taxon>
        <taxon>Lachnospirales</taxon>
        <taxon>Anaerotignaceae</taxon>
        <taxon>Anaerotignum</taxon>
    </lineage>
</organism>
<reference evidence="1 2" key="1">
    <citation type="submission" date="2016-11" db="EMBL/GenBank/DDBJ databases">
        <authorList>
            <person name="Jaros S."/>
            <person name="Januszkiewicz K."/>
            <person name="Wedrychowicz H."/>
        </authorList>
    </citation>
    <scope>NUCLEOTIDE SEQUENCE [LARGE SCALE GENOMIC DNA]</scope>
    <source>
        <strain evidence="1 2">DSM 14214</strain>
    </source>
</reference>
<evidence type="ECO:0000313" key="2">
    <source>
        <dbReference type="Proteomes" id="UP000183975"/>
    </source>
</evidence>
<dbReference type="Pfam" id="PF19595">
    <property type="entry name" value="DUF6100"/>
    <property type="match status" value="1"/>
</dbReference>
<dbReference type="EMBL" id="FRAH01000043">
    <property type="protein sequence ID" value="SHK75277.1"/>
    <property type="molecule type" value="Genomic_DNA"/>
</dbReference>
<dbReference type="Proteomes" id="UP000183975">
    <property type="component" value="Unassembled WGS sequence"/>
</dbReference>
<dbReference type="OrthoDB" id="1895026at2"/>